<reference evidence="2 3" key="1">
    <citation type="submission" date="2015-04" db="EMBL/GenBank/DDBJ databases">
        <title>Genome sequence of Ceratocystis platani, a major pathogen of plane trees.</title>
        <authorList>
            <person name="Belbahri L."/>
        </authorList>
    </citation>
    <scope>NUCLEOTIDE SEQUENCE [LARGE SCALE GENOMIC DNA]</scope>
    <source>
        <strain evidence="2 3">CFO</strain>
    </source>
</reference>
<dbReference type="Proteomes" id="UP000034841">
    <property type="component" value="Unassembled WGS sequence"/>
</dbReference>
<dbReference type="Gene3D" id="1.20.5.340">
    <property type="match status" value="1"/>
</dbReference>
<feature type="compositionally biased region" description="Basic and acidic residues" evidence="1">
    <location>
        <begin position="144"/>
        <end position="194"/>
    </location>
</feature>
<feature type="compositionally biased region" description="Basic and acidic residues" evidence="1">
    <location>
        <begin position="26"/>
        <end position="49"/>
    </location>
</feature>
<feature type="compositionally biased region" description="Basic and acidic residues" evidence="1">
    <location>
        <begin position="1"/>
        <end position="11"/>
    </location>
</feature>
<proteinExistence type="predicted"/>
<protein>
    <submittedName>
        <fullName evidence="2">Chromosome segregation protein SMC</fullName>
    </submittedName>
</protein>
<feature type="compositionally biased region" description="Basic and acidic residues" evidence="1">
    <location>
        <begin position="428"/>
        <end position="437"/>
    </location>
</feature>
<dbReference type="PANTHER" id="PTHR23159">
    <property type="entry name" value="CENTROSOMAL PROTEIN 2"/>
    <property type="match status" value="1"/>
</dbReference>
<gene>
    <name evidence="2" type="ORF">CFO_g122</name>
</gene>
<evidence type="ECO:0000313" key="3">
    <source>
        <dbReference type="Proteomes" id="UP000034841"/>
    </source>
</evidence>
<organism evidence="2 3">
    <name type="scientific">Ceratocystis fimbriata f. sp. platani</name>
    <dbReference type="NCBI Taxonomy" id="88771"/>
    <lineage>
        <taxon>Eukaryota</taxon>
        <taxon>Fungi</taxon>
        <taxon>Dikarya</taxon>
        <taxon>Ascomycota</taxon>
        <taxon>Pezizomycotina</taxon>
        <taxon>Sordariomycetes</taxon>
        <taxon>Hypocreomycetidae</taxon>
        <taxon>Microascales</taxon>
        <taxon>Ceratocystidaceae</taxon>
        <taxon>Ceratocystis</taxon>
    </lineage>
</organism>
<feature type="compositionally biased region" description="Polar residues" evidence="1">
    <location>
        <begin position="101"/>
        <end position="129"/>
    </location>
</feature>
<feature type="compositionally biased region" description="Low complexity" evidence="1">
    <location>
        <begin position="219"/>
        <end position="244"/>
    </location>
</feature>
<feature type="region of interest" description="Disordered" evidence="1">
    <location>
        <begin position="463"/>
        <end position="498"/>
    </location>
</feature>
<feature type="compositionally biased region" description="Acidic residues" evidence="1">
    <location>
        <begin position="70"/>
        <end position="79"/>
    </location>
</feature>
<evidence type="ECO:0000256" key="1">
    <source>
        <dbReference type="SAM" id="MobiDB-lite"/>
    </source>
</evidence>
<comment type="caution">
    <text evidence="2">The sequence shown here is derived from an EMBL/GenBank/DDBJ whole genome shotgun (WGS) entry which is preliminary data.</text>
</comment>
<accession>A0A0F8B5T4</accession>
<feature type="compositionally biased region" description="Polar residues" evidence="1">
    <location>
        <begin position="478"/>
        <end position="492"/>
    </location>
</feature>
<name>A0A0F8B5T4_CERFI</name>
<dbReference type="PANTHER" id="PTHR23159:SF31">
    <property type="entry name" value="CENTROSOME-ASSOCIATED PROTEIN CEP250 ISOFORM X1"/>
    <property type="match status" value="1"/>
</dbReference>
<keyword evidence="3" id="KW-1185">Reference proteome</keyword>
<sequence>MDEKQRAEKLAAARKKAQQMKKAKKEKKEKVAEGTADKPVDQENPKKEDAQEDAVDAEPSKAGDSKAPEEPTEDIEPADDTAAATTITSDDSSDKPPVDNNDASSNTASLAEQSKMRSSSFRKNSTTSMSPPPQSAGLAGVAEAEARAADIYRKQTARIEELEKENKRLGRDAADAEKRWKKAEEELEDLREQDGGNNDDDEVAKLKEDNESLERQIKQLQSQLTRRQSSSAAPLPAGLSPTALQEQIDSKTTIIESMEAELSTLRGKLERTESGSSSEKEQITALEEKLLSAEKKAEEAQNELVELKKNIDRTAEKAVREGSERTSIETKLHALETELAEKQAALVEAEKKVDALEKKISALTTLHKEQETRSQGLRKEKEAADKQLLDLKLKLERADSENLRLKTRKSTDGGGGLDDDGVDELEDEGRRRLEQQVRDMEAEISELRRGIWRTRRKSLASGADGTNAAFHDVDLNSAPPTHSHSRKPTQTGSGFGEFLTSGLNALAGTGGHDGGLEEDDSFLSDDDEAGLDFDEDAFRHAQAEEAKVRLERMKELKRGLKNWEGWRLDLVDTRKGVQGFGDVFEI</sequence>
<dbReference type="OrthoDB" id="5413982at2759"/>
<feature type="compositionally biased region" description="Low complexity" evidence="1">
    <location>
        <begin position="80"/>
        <end position="90"/>
    </location>
</feature>
<feature type="compositionally biased region" description="Basic and acidic residues" evidence="1">
    <location>
        <begin position="203"/>
        <end position="217"/>
    </location>
</feature>
<dbReference type="AlphaFoldDB" id="A0A0F8B5T4"/>
<feature type="region of interest" description="Disordered" evidence="1">
    <location>
        <begin position="1"/>
        <end position="244"/>
    </location>
</feature>
<feature type="region of interest" description="Disordered" evidence="1">
    <location>
        <begin position="404"/>
        <end position="437"/>
    </location>
</feature>
<feature type="compositionally biased region" description="Basic residues" evidence="1">
    <location>
        <begin position="12"/>
        <end position="25"/>
    </location>
</feature>
<evidence type="ECO:0000313" key="2">
    <source>
        <dbReference type="EMBL" id="KKF97511.1"/>
    </source>
</evidence>
<dbReference type="EMBL" id="LBBL01000005">
    <property type="protein sequence ID" value="KKF97511.1"/>
    <property type="molecule type" value="Genomic_DNA"/>
</dbReference>
<feature type="compositionally biased region" description="Acidic residues" evidence="1">
    <location>
        <begin position="417"/>
        <end position="427"/>
    </location>
</feature>
<feature type="compositionally biased region" description="Basic and acidic residues" evidence="1">
    <location>
        <begin position="58"/>
        <end position="69"/>
    </location>
</feature>